<dbReference type="NCBIfam" id="TIGR04516">
    <property type="entry name" value="glycosyl_450act"/>
    <property type="match status" value="1"/>
</dbReference>
<feature type="domain" description="Erythromycin biosynthesis protein CIII-like N-terminal" evidence="6">
    <location>
        <begin position="114"/>
        <end position="263"/>
    </location>
</feature>
<dbReference type="Proteomes" id="UP000192674">
    <property type="component" value="Unassembled WGS sequence"/>
</dbReference>
<dbReference type="EMBL" id="FWXV01000012">
    <property type="protein sequence ID" value="SMD25710.1"/>
    <property type="molecule type" value="Genomic_DNA"/>
</dbReference>
<evidence type="ECO:0000256" key="3">
    <source>
        <dbReference type="ARBA" id="ARBA00022679"/>
    </source>
</evidence>
<feature type="domain" description="Erythromycin biosynthesis protein CIII-like C-terminal" evidence="5">
    <location>
        <begin position="282"/>
        <end position="425"/>
    </location>
</feature>
<reference evidence="7 8" key="1">
    <citation type="submission" date="2017-04" db="EMBL/GenBank/DDBJ databases">
        <authorList>
            <person name="Afonso C.L."/>
            <person name="Miller P.J."/>
            <person name="Scott M.A."/>
            <person name="Spackman E."/>
            <person name="Goraichik I."/>
            <person name="Dimitrov K.M."/>
            <person name="Suarez D.L."/>
            <person name="Swayne D.E."/>
        </authorList>
    </citation>
    <scope>NUCLEOTIDE SEQUENCE [LARGE SCALE GENOMIC DNA]</scope>
    <source>
        <strain evidence="7 8">DSM 43828</strain>
    </source>
</reference>
<proteinExistence type="inferred from homology"/>
<dbReference type="SUPFAM" id="SSF53756">
    <property type="entry name" value="UDP-Glycosyltransferase/glycogen phosphorylase"/>
    <property type="match status" value="1"/>
</dbReference>
<evidence type="ECO:0000256" key="2">
    <source>
        <dbReference type="ARBA" id="ARBA00022676"/>
    </source>
</evidence>
<keyword evidence="2" id="KW-0328">Glycosyltransferase</keyword>
<keyword evidence="3 7" id="KW-0808">Transferase</keyword>
<dbReference type="GO" id="GO:0008194">
    <property type="term" value="F:UDP-glycosyltransferase activity"/>
    <property type="evidence" value="ECO:0007669"/>
    <property type="project" value="InterPro"/>
</dbReference>
<accession>A0A1Y5Y4N0</accession>
<dbReference type="FunFam" id="3.40.50.2000:FF:000072">
    <property type="entry name" value="Glycosyl transferase"/>
    <property type="match status" value="1"/>
</dbReference>
<evidence type="ECO:0000259" key="5">
    <source>
        <dbReference type="Pfam" id="PF06722"/>
    </source>
</evidence>
<name>A0A1Y5Y4N0_KIBAR</name>
<dbReference type="OrthoDB" id="5488434at2"/>
<keyword evidence="8" id="KW-1185">Reference proteome</keyword>
<dbReference type="InterPro" id="IPR048284">
    <property type="entry name" value="EryCIII-like_N"/>
</dbReference>
<dbReference type="Gene3D" id="3.40.50.2000">
    <property type="entry name" value="Glycogen Phosphorylase B"/>
    <property type="match status" value="2"/>
</dbReference>
<evidence type="ECO:0000256" key="4">
    <source>
        <dbReference type="ARBA" id="ARBA00023194"/>
    </source>
</evidence>
<feature type="domain" description="Erythromycin biosynthesis protein CIII-like N-terminal" evidence="6">
    <location>
        <begin position="22"/>
        <end position="64"/>
    </location>
</feature>
<dbReference type="InterPro" id="IPR030953">
    <property type="entry name" value="Glycosyl_450act"/>
</dbReference>
<dbReference type="RefSeq" id="WP_084433576.1">
    <property type="nucleotide sequence ID" value="NZ_FWXV01000012.1"/>
</dbReference>
<dbReference type="Pfam" id="PF21036">
    <property type="entry name" value="EryCIII-like_N"/>
    <property type="match status" value="2"/>
</dbReference>
<dbReference type="Pfam" id="PF06722">
    <property type="entry name" value="EryCIII-like_C"/>
    <property type="match status" value="1"/>
</dbReference>
<dbReference type="PANTHER" id="PTHR48050">
    <property type="entry name" value="STEROL 3-BETA-GLUCOSYLTRANSFERASE"/>
    <property type="match status" value="1"/>
</dbReference>
<evidence type="ECO:0000259" key="6">
    <source>
        <dbReference type="Pfam" id="PF21036"/>
    </source>
</evidence>
<evidence type="ECO:0000313" key="7">
    <source>
        <dbReference type="EMBL" id="SMD25710.1"/>
    </source>
</evidence>
<dbReference type="AlphaFoldDB" id="A0A1Y5Y4N0"/>
<protein>
    <submittedName>
        <fullName evidence="7">Glycosyltransferase, activator-dependent family</fullName>
    </submittedName>
</protein>
<dbReference type="InterPro" id="IPR002213">
    <property type="entry name" value="UDP_glucos_trans"/>
</dbReference>
<organism evidence="7 8">
    <name type="scientific">Kibdelosporangium aridum</name>
    <dbReference type="NCBI Taxonomy" id="2030"/>
    <lineage>
        <taxon>Bacteria</taxon>
        <taxon>Bacillati</taxon>
        <taxon>Actinomycetota</taxon>
        <taxon>Actinomycetes</taxon>
        <taxon>Pseudonocardiales</taxon>
        <taxon>Pseudonocardiaceae</taxon>
        <taxon>Kibdelosporangium</taxon>
    </lineage>
</organism>
<evidence type="ECO:0000313" key="8">
    <source>
        <dbReference type="Proteomes" id="UP000192674"/>
    </source>
</evidence>
<dbReference type="GO" id="GO:0016758">
    <property type="term" value="F:hexosyltransferase activity"/>
    <property type="evidence" value="ECO:0007669"/>
    <property type="project" value="UniProtKB-ARBA"/>
</dbReference>
<dbReference type="GO" id="GO:0017000">
    <property type="term" value="P:antibiotic biosynthetic process"/>
    <property type="evidence" value="ECO:0007669"/>
    <property type="project" value="UniProtKB-KW"/>
</dbReference>
<keyword evidence="4" id="KW-0045">Antibiotic biosynthesis</keyword>
<comment type="similarity">
    <text evidence="1">Belongs to the glycosyltransferase 28 family.</text>
</comment>
<dbReference type="CDD" id="cd03784">
    <property type="entry name" value="GT1_Gtf-like"/>
    <property type="match status" value="1"/>
</dbReference>
<evidence type="ECO:0000256" key="1">
    <source>
        <dbReference type="ARBA" id="ARBA00006962"/>
    </source>
</evidence>
<gene>
    <name evidence="7" type="ORF">SAMN05661093_09291</name>
</gene>
<dbReference type="InterPro" id="IPR050426">
    <property type="entry name" value="Glycosyltransferase_28"/>
</dbReference>
<sequence>MRVLIVTFPWKTHLFNMVPLAWSLRTAGHEVRVASEPDLLDVITGTGLTAVSVGSGEALPERIRRAWREGTLPPIEDAPPLGEPAPLFDISPDREPLSWQQVKRIYDTLVVPRARLFNDAMMDDLVDVCREWKPDLVLWNAVTYAGAIAATAVGAVHARLLYSVDVYTRMREDYLYRMAQQPEADRTDGLKDWVSGHAERHGVEFSEDLINGHFTIDPLPEPFRLEHRLTSLPMQFVPHNGKAVVPRWIEEKPKAPRVLMTFGVSANDWPELFVFGVEQMQAILDAVADLEMELVVTLPKDFQAQLQRVPDNTRLEEFVPLSAIMPTCSAVLHHGGAGSFGTAMRYGVPQMMISQALDAPLKFKYIDKSGIGVWLKPEDADAAGVRAGLVKLLRDDSYRKNAERLGQEVMSMPSPNELVHTIENLVADHRAGAVPATR</sequence>
<dbReference type="PANTHER" id="PTHR48050:SF13">
    <property type="entry name" value="STEROL 3-BETA-GLUCOSYLTRANSFERASE UGT80A2"/>
    <property type="match status" value="1"/>
</dbReference>
<dbReference type="InterPro" id="IPR010610">
    <property type="entry name" value="EryCIII-like_C"/>
</dbReference>